<keyword evidence="3" id="KW-1185">Reference proteome</keyword>
<organism evidence="2 3">
    <name type="scientific">Lucifera butyrica</name>
    <dbReference type="NCBI Taxonomy" id="1351585"/>
    <lineage>
        <taxon>Bacteria</taxon>
        <taxon>Bacillati</taxon>
        <taxon>Bacillota</taxon>
        <taxon>Negativicutes</taxon>
        <taxon>Veillonellales</taxon>
        <taxon>Veillonellaceae</taxon>
        <taxon>Lucifera</taxon>
    </lineage>
</organism>
<dbReference type="RefSeq" id="WP_122627803.1">
    <property type="nucleotide sequence ID" value="NZ_UPPP01000068.1"/>
</dbReference>
<name>A0A498R7H9_9FIRM</name>
<dbReference type="AlphaFoldDB" id="A0A498R7H9"/>
<dbReference type="OrthoDB" id="1677843at2"/>
<dbReference type="Proteomes" id="UP000277811">
    <property type="component" value="Unassembled WGS sequence"/>
</dbReference>
<sequence length="363" mass="40791">MPHYIIKRLNLPDVKPGMVVGAMLLTEKGRLALDVGTVLTENLIERLVNWGIRVVDVRLEAEEPEPPAWRGLEVNPALLERQRKFDHGYEDTVRAIKTSFDTMRYFREVPIHDMKELAETSIDSLIELSGVVNHLHMARRPNDYTFCHSVNVAVLCGVLGRWLGYTGEVLKSLILAGLLHDVGKTQVPLSILNKPGKLSSPEMESVKQHTTLGYKMVRDIPGLTEDVLFGVLQHHERMDGSGYPFRVPGEKIHPFGKIIAIADIYDAMTSDRVYHNKVTPFEVVASLWREMYDKLDPGICGVFLNNVRDYFLGNHVELSDGREAEVVLMGQTAADRPVVRANDGTFIDLEKDKNISIVKLTSA</sequence>
<dbReference type="InterPro" id="IPR037522">
    <property type="entry name" value="HD_GYP_dom"/>
</dbReference>
<reference evidence="2 3" key="1">
    <citation type="submission" date="2018-06" db="EMBL/GenBank/DDBJ databases">
        <authorList>
            <person name="Strepis N."/>
        </authorList>
    </citation>
    <scope>NUCLEOTIDE SEQUENCE [LARGE SCALE GENOMIC DNA]</scope>
    <source>
        <strain evidence="2">LUCI</strain>
    </source>
</reference>
<accession>A0A498R7H9</accession>
<dbReference type="InterPro" id="IPR003607">
    <property type="entry name" value="HD/PDEase_dom"/>
</dbReference>
<evidence type="ECO:0000259" key="1">
    <source>
        <dbReference type="PROSITE" id="PS51832"/>
    </source>
</evidence>
<dbReference type="InterPro" id="IPR006675">
    <property type="entry name" value="HDIG_dom"/>
</dbReference>
<gene>
    <name evidence="2" type="ORF">LUCI_2094</name>
</gene>
<dbReference type="PANTHER" id="PTHR43155">
    <property type="entry name" value="CYCLIC DI-GMP PHOSPHODIESTERASE PA4108-RELATED"/>
    <property type="match status" value="1"/>
</dbReference>
<dbReference type="Gene3D" id="1.10.3210.10">
    <property type="entry name" value="Hypothetical protein af1432"/>
    <property type="match status" value="1"/>
</dbReference>
<dbReference type="PROSITE" id="PS51832">
    <property type="entry name" value="HD_GYP"/>
    <property type="match status" value="1"/>
</dbReference>
<evidence type="ECO:0000313" key="2">
    <source>
        <dbReference type="EMBL" id="VBB06857.1"/>
    </source>
</evidence>
<dbReference type="SUPFAM" id="SSF109604">
    <property type="entry name" value="HD-domain/PDEase-like"/>
    <property type="match status" value="1"/>
</dbReference>
<dbReference type="Pfam" id="PF13487">
    <property type="entry name" value="HD_5"/>
    <property type="match status" value="1"/>
</dbReference>
<proteinExistence type="predicted"/>
<dbReference type="EMBL" id="UPPP01000068">
    <property type="protein sequence ID" value="VBB06857.1"/>
    <property type="molecule type" value="Genomic_DNA"/>
</dbReference>
<evidence type="ECO:0000313" key="3">
    <source>
        <dbReference type="Proteomes" id="UP000277811"/>
    </source>
</evidence>
<protein>
    <recommendedName>
        <fullName evidence="1">HD-GYP domain-containing protein</fullName>
    </recommendedName>
</protein>
<dbReference type="NCBIfam" id="TIGR00277">
    <property type="entry name" value="HDIG"/>
    <property type="match status" value="1"/>
</dbReference>
<dbReference type="PANTHER" id="PTHR43155:SF2">
    <property type="entry name" value="CYCLIC DI-GMP PHOSPHODIESTERASE PA4108"/>
    <property type="match status" value="1"/>
</dbReference>
<feature type="domain" description="HD-GYP" evidence="1">
    <location>
        <begin position="123"/>
        <end position="319"/>
    </location>
</feature>
<dbReference type="CDD" id="cd00077">
    <property type="entry name" value="HDc"/>
    <property type="match status" value="1"/>
</dbReference>
<dbReference type="SMART" id="SM00471">
    <property type="entry name" value="HDc"/>
    <property type="match status" value="1"/>
</dbReference>